<evidence type="ECO:0000313" key="1">
    <source>
        <dbReference type="EMBL" id="CAD7005644.1"/>
    </source>
</evidence>
<sequence>MSTTITKVRQHQISAYLPRHKHFARTLAHRLIIDSFAASKSSNTSFELSTISNRKIIDKATTATAPLIHTLTCKPMARGTAGRSIEKKIPFYILISLFSTARFRRCLFAAGLLKIALIKVLRSHAK</sequence>
<reference evidence="1" key="1">
    <citation type="submission" date="2020-11" db="EMBL/GenBank/DDBJ databases">
        <authorList>
            <person name="Whitehead M."/>
        </authorList>
    </citation>
    <scope>NUCLEOTIDE SEQUENCE</scope>
    <source>
        <strain evidence="1">EGII</strain>
    </source>
</reference>
<proteinExistence type="predicted"/>
<gene>
    <name evidence="1" type="ORF">CCAP1982_LOCUS14002</name>
</gene>
<organism evidence="1 2">
    <name type="scientific">Ceratitis capitata</name>
    <name type="common">Mediterranean fruit fly</name>
    <name type="synonym">Tephritis capitata</name>
    <dbReference type="NCBI Taxonomy" id="7213"/>
    <lineage>
        <taxon>Eukaryota</taxon>
        <taxon>Metazoa</taxon>
        <taxon>Ecdysozoa</taxon>
        <taxon>Arthropoda</taxon>
        <taxon>Hexapoda</taxon>
        <taxon>Insecta</taxon>
        <taxon>Pterygota</taxon>
        <taxon>Neoptera</taxon>
        <taxon>Endopterygota</taxon>
        <taxon>Diptera</taxon>
        <taxon>Brachycera</taxon>
        <taxon>Muscomorpha</taxon>
        <taxon>Tephritoidea</taxon>
        <taxon>Tephritidae</taxon>
        <taxon>Ceratitis</taxon>
        <taxon>Ceratitis</taxon>
    </lineage>
</organism>
<comment type="caution">
    <text evidence="1">The sequence shown here is derived from an EMBL/GenBank/DDBJ whole genome shotgun (WGS) entry which is preliminary data.</text>
</comment>
<accession>A0A811V3Z3</accession>
<name>A0A811V3Z3_CERCA</name>
<dbReference type="EMBL" id="CAJHJT010000034">
    <property type="protein sequence ID" value="CAD7005644.1"/>
    <property type="molecule type" value="Genomic_DNA"/>
</dbReference>
<keyword evidence="2" id="KW-1185">Reference proteome</keyword>
<evidence type="ECO:0000313" key="2">
    <source>
        <dbReference type="Proteomes" id="UP000606786"/>
    </source>
</evidence>
<dbReference type="Proteomes" id="UP000606786">
    <property type="component" value="Unassembled WGS sequence"/>
</dbReference>
<protein>
    <submittedName>
        <fullName evidence="1">(Mediterranean fruit fly) hypothetical protein</fullName>
    </submittedName>
</protein>
<dbReference type="AlphaFoldDB" id="A0A811V3Z3"/>